<protein>
    <submittedName>
        <fullName evidence="2">Uncharacterized protein</fullName>
    </submittedName>
</protein>
<sequence length="60" mass="7167">FSGNIKVWEGDRRHFYSRRQPTTSFHWNFLSFNLTVAAFLDAKDRRLNRKSCSEVNSIRC</sequence>
<accession>A0A0M3IF65</accession>
<dbReference type="Proteomes" id="UP000036681">
    <property type="component" value="Unplaced"/>
</dbReference>
<dbReference type="AlphaFoldDB" id="A0A0M3IF65"/>
<organism evidence="1 2">
    <name type="scientific">Ascaris lumbricoides</name>
    <name type="common">Giant roundworm</name>
    <dbReference type="NCBI Taxonomy" id="6252"/>
    <lineage>
        <taxon>Eukaryota</taxon>
        <taxon>Metazoa</taxon>
        <taxon>Ecdysozoa</taxon>
        <taxon>Nematoda</taxon>
        <taxon>Chromadorea</taxon>
        <taxon>Rhabditida</taxon>
        <taxon>Spirurina</taxon>
        <taxon>Ascaridomorpha</taxon>
        <taxon>Ascaridoidea</taxon>
        <taxon>Ascarididae</taxon>
        <taxon>Ascaris</taxon>
    </lineage>
</organism>
<evidence type="ECO:0000313" key="1">
    <source>
        <dbReference type="Proteomes" id="UP000036681"/>
    </source>
</evidence>
<dbReference type="WBParaSite" id="ALUE_0001682201-mRNA-1">
    <property type="protein sequence ID" value="ALUE_0001682201-mRNA-1"/>
    <property type="gene ID" value="ALUE_0001682201"/>
</dbReference>
<name>A0A0M3IF65_ASCLU</name>
<proteinExistence type="predicted"/>
<evidence type="ECO:0000313" key="2">
    <source>
        <dbReference type="WBParaSite" id="ALUE_0001682201-mRNA-1"/>
    </source>
</evidence>
<reference evidence="2" key="1">
    <citation type="submission" date="2017-02" db="UniProtKB">
        <authorList>
            <consortium name="WormBaseParasite"/>
        </authorList>
    </citation>
    <scope>IDENTIFICATION</scope>
</reference>
<keyword evidence="1" id="KW-1185">Reference proteome</keyword>